<accession>A0ABX2D3H9</accession>
<dbReference type="InterPro" id="IPR001173">
    <property type="entry name" value="Glyco_trans_2-like"/>
</dbReference>
<comment type="similarity">
    <text evidence="8">Belongs to the glycosyltransferase 2 family. CrtQ subfamily.</text>
</comment>
<keyword evidence="5" id="KW-0472">Membrane</keyword>
<evidence type="ECO:0000313" key="12">
    <source>
        <dbReference type="Proteomes" id="UP000702425"/>
    </source>
</evidence>
<dbReference type="Proteomes" id="UP000702425">
    <property type="component" value="Unassembled WGS sequence"/>
</dbReference>
<reference evidence="11 12" key="1">
    <citation type="journal article" date="2020" name="Sci. Rep.">
        <title>A novel cyanobacterial geosmin producer, revising GeoA distribution and dispersion patterns in Bacteria.</title>
        <authorList>
            <person name="Churro C."/>
            <person name="Semedo-Aguiar A.P."/>
            <person name="Silva A.D."/>
            <person name="Pereira-Leal J.B."/>
            <person name="Leite R.B."/>
        </authorList>
    </citation>
    <scope>NUCLEOTIDE SEQUENCE [LARGE SCALE GENOMIC DNA]</scope>
    <source>
        <strain evidence="11 12">IPMA8</strain>
    </source>
</reference>
<evidence type="ECO:0000256" key="4">
    <source>
        <dbReference type="ARBA" id="ARBA00022679"/>
    </source>
</evidence>
<evidence type="ECO:0000256" key="7">
    <source>
        <dbReference type="ARBA" id="ARBA00037904"/>
    </source>
</evidence>
<feature type="domain" description="Glycosyltransferase 2-like" evidence="10">
    <location>
        <begin position="11"/>
        <end position="121"/>
    </location>
</feature>
<evidence type="ECO:0000256" key="6">
    <source>
        <dbReference type="ARBA" id="ARBA00037281"/>
    </source>
</evidence>
<dbReference type="NCBIfam" id="TIGR04283">
    <property type="entry name" value="glyco_like_mftF"/>
    <property type="match status" value="1"/>
</dbReference>
<dbReference type="PANTHER" id="PTHR43646">
    <property type="entry name" value="GLYCOSYLTRANSFERASE"/>
    <property type="match status" value="1"/>
</dbReference>
<dbReference type="Gene3D" id="3.90.550.10">
    <property type="entry name" value="Spore Coat Polysaccharide Biosynthesis Protein SpsA, Chain A"/>
    <property type="match status" value="1"/>
</dbReference>
<dbReference type="SUPFAM" id="SSF53448">
    <property type="entry name" value="Nucleotide-diphospho-sugar transferases"/>
    <property type="match status" value="1"/>
</dbReference>
<gene>
    <name evidence="11" type="primary">pgaC_3</name>
    <name evidence="11" type="ORF">E5S67_04963</name>
</gene>
<evidence type="ECO:0000256" key="1">
    <source>
        <dbReference type="ARBA" id="ARBA00004236"/>
    </source>
</evidence>
<proteinExistence type="inferred from homology"/>
<keyword evidence="4 11" id="KW-0808">Transferase</keyword>
<dbReference type="InterPro" id="IPR026461">
    <property type="entry name" value="Trfase_2_rSAM/seldom_assoc"/>
</dbReference>
<evidence type="ECO:0000313" key="11">
    <source>
        <dbReference type="EMBL" id="NQE37194.1"/>
    </source>
</evidence>
<keyword evidence="3 11" id="KW-0328">Glycosyltransferase</keyword>
<dbReference type="EMBL" id="SRRZ01000117">
    <property type="protein sequence ID" value="NQE37194.1"/>
    <property type="molecule type" value="Genomic_DNA"/>
</dbReference>
<dbReference type="PANTHER" id="PTHR43646:SF2">
    <property type="entry name" value="GLYCOSYLTRANSFERASE 2-LIKE DOMAIN-CONTAINING PROTEIN"/>
    <property type="match status" value="1"/>
</dbReference>
<protein>
    <recommendedName>
        <fullName evidence="9">4,4'-diaponeurosporenoate glycosyltransferase</fullName>
    </recommendedName>
</protein>
<keyword evidence="2" id="KW-1003">Cell membrane</keyword>
<dbReference type="RefSeq" id="WP_172191049.1">
    <property type="nucleotide sequence ID" value="NZ_CAWPPK010000021.1"/>
</dbReference>
<dbReference type="Pfam" id="PF00535">
    <property type="entry name" value="Glycos_transf_2"/>
    <property type="match status" value="1"/>
</dbReference>
<evidence type="ECO:0000256" key="5">
    <source>
        <dbReference type="ARBA" id="ARBA00023136"/>
    </source>
</evidence>
<dbReference type="InterPro" id="IPR029044">
    <property type="entry name" value="Nucleotide-diphossugar_trans"/>
</dbReference>
<dbReference type="CDD" id="cd02522">
    <property type="entry name" value="GT_2_like_a"/>
    <property type="match status" value="1"/>
</dbReference>
<comment type="function">
    <text evidence="6">Catalyzes the glycosylation of 4,4'-diaponeurosporenoate, i.e. the esterification of glucose at the C1'' position with the carboxyl group of 4,4'-diaponeurosporenic acid, to form glycosyl-4,4'-diaponeurosporenoate. This is a step in the biosynthesis of staphyloxanthin, an orange pigment present in most staphylococci strains.</text>
</comment>
<evidence type="ECO:0000256" key="9">
    <source>
        <dbReference type="ARBA" id="ARBA00040345"/>
    </source>
</evidence>
<dbReference type="GO" id="GO:0016757">
    <property type="term" value="F:glycosyltransferase activity"/>
    <property type="evidence" value="ECO:0007669"/>
    <property type="project" value="UniProtKB-KW"/>
</dbReference>
<comment type="caution">
    <text evidence="11">The sequence shown here is derived from an EMBL/GenBank/DDBJ whole genome shotgun (WGS) entry which is preliminary data.</text>
</comment>
<evidence type="ECO:0000256" key="2">
    <source>
        <dbReference type="ARBA" id="ARBA00022475"/>
    </source>
</evidence>
<keyword evidence="12" id="KW-1185">Reference proteome</keyword>
<evidence type="ECO:0000256" key="8">
    <source>
        <dbReference type="ARBA" id="ARBA00038120"/>
    </source>
</evidence>
<name>A0ABX2D3H9_9CYAN</name>
<organism evidence="11 12">
    <name type="scientific">Microcoleus asticus IPMA8</name>
    <dbReference type="NCBI Taxonomy" id="2563858"/>
    <lineage>
        <taxon>Bacteria</taxon>
        <taxon>Bacillati</taxon>
        <taxon>Cyanobacteriota</taxon>
        <taxon>Cyanophyceae</taxon>
        <taxon>Oscillatoriophycideae</taxon>
        <taxon>Oscillatoriales</taxon>
        <taxon>Microcoleaceae</taxon>
        <taxon>Microcoleus</taxon>
        <taxon>Microcoleus asticus</taxon>
    </lineage>
</organism>
<evidence type="ECO:0000259" key="10">
    <source>
        <dbReference type="Pfam" id="PF00535"/>
    </source>
</evidence>
<comment type="pathway">
    <text evidence="7">Carotenoid biosynthesis; staphyloxanthin biosynthesis; staphyloxanthin from farnesyl diphosphate: step 4/5.</text>
</comment>
<comment type="subcellular location">
    <subcellularLocation>
        <location evidence="1">Cell membrane</location>
    </subcellularLocation>
</comment>
<evidence type="ECO:0000256" key="3">
    <source>
        <dbReference type="ARBA" id="ARBA00022676"/>
    </source>
</evidence>
<sequence length="238" mass="25973">MPPENRNLKISIIIPVLNEAPTIARVISTALQAKNIEIIVADSGSSDGTADIAKSLGIRVICTAPGRAVQMNAGAAAATGEILLFLHADTLLPRGYDSGAREALAKPSAVAGAFQLKIDARRICLRLVETGVNWRSNFLQMPYGDQAIFLKAATFDKIGGFPDLPLMEDFEFVRRLKKQGRIEIVPQPVLTSARRWQQLGVIKTTAINQIVIIAYFLGVSPDRLAFWYKGQKKNSSEN</sequence>